<proteinExistence type="predicted"/>
<dbReference type="Proteomes" id="UP000035740">
    <property type="component" value="Unassembled WGS sequence"/>
</dbReference>
<feature type="compositionally biased region" description="Polar residues" evidence="1">
    <location>
        <begin position="101"/>
        <end position="118"/>
    </location>
</feature>
<dbReference type="Gramene" id="KMS94155">
    <property type="protein sequence ID" value="KMS94155"/>
    <property type="gene ID" value="BVRB_024250"/>
</dbReference>
<feature type="non-terminal residue" evidence="2">
    <location>
        <position position="280"/>
    </location>
</feature>
<keyword evidence="3" id="KW-1185">Reference proteome</keyword>
<dbReference type="AlphaFoldDB" id="A0A0J8DTP4"/>
<accession>A0A0J8DTP4</accession>
<evidence type="ECO:0000256" key="1">
    <source>
        <dbReference type="SAM" id="MobiDB-lite"/>
    </source>
</evidence>
<feature type="non-terminal residue" evidence="2">
    <location>
        <position position="1"/>
    </location>
</feature>
<feature type="compositionally biased region" description="Low complexity" evidence="1">
    <location>
        <begin position="218"/>
        <end position="233"/>
    </location>
</feature>
<sequence>RNPAPRPWSDQVAAPAASELLPGQQAPVAEQKVVFTVSKSNNIQDPPASSKVWRPDSPERYTSKIPIPASNRFMDDDEDDEDNQQSRAWSTSWRPKASDYGNDNQWDNNTNGHYSNGTGYAANGNPVTINEDEDEEGAINENEEEVDFNEEDELIAEDDDAIVDSSYEIQHEYYEEVVQSTHQPILHDATSHMDSIANAYASDSASDDELPTDNQFKPQTTVPMPVPSSPVKEPVQEPPLWNEARIQANGVKSSFSALFGDSAPSQQLLPEQPFVAQLEF</sequence>
<feature type="region of interest" description="Disordered" evidence="1">
    <location>
        <begin position="39"/>
        <end position="152"/>
    </location>
</feature>
<protein>
    <submittedName>
        <fullName evidence="2">Uncharacterized protein</fullName>
    </submittedName>
</protein>
<feature type="compositionally biased region" description="Acidic residues" evidence="1">
    <location>
        <begin position="130"/>
        <end position="152"/>
    </location>
</feature>
<gene>
    <name evidence="2" type="ORF">BVRB_024250</name>
</gene>
<feature type="region of interest" description="Disordered" evidence="1">
    <location>
        <begin position="197"/>
        <end position="236"/>
    </location>
</feature>
<reference evidence="2 3" key="1">
    <citation type="journal article" date="2014" name="Nature">
        <title>The genome of the recently domesticated crop plant sugar beet (Beta vulgaris).</title>
        <authorList>
            <person name="Dohm J.C."/>
            <person name="Minoche A.E."/>
            <person name="Holtgrawe D."/>
            <person name="Capella-Gutierrez S."/>
            <person name="Zakrzewski F."/>
            <person name="Tafer H."/>
            <person name="Rupp O."/>
            <person name="Sorensen T.R."/>
            <person name="Stracke R."/>
            <person name="Reinhardt R."/>
            <person name="Goesmann A."/>
            <person name="Kraft T."/>
            <person name="Schulz B."/>
            <person name="Stadler P.F."/>
            <person name="Schmidt T."/>
            <person name="Gabaldon T."/>
            <person name="Lehrach H."/>
            <person name="Weisshaar B."/>
            <person name="Himmelbauer H."/>
        </authorList>
    </citation>
    <scope>NUCLEOTIDE SEQUENCE [LARGE SCALE GENOMIC DNA]</scope>
    <source>
        <tissue evidence="2">Taproot</tissue>
    </source>
</reference>
<feature type="region of interest" description="Disordered" evidence="1">
    <location>
        <begin position="1"/>
        <end position="25"/>
    </location>
</feature>
<dbReference type="EMBL" id="KQ095710">
    <property type="protein sequence ID" value="KMS94155.1"/>
    <property type="molecule type" value="Genomic_DNA"/>
</dbReference>
<organism evidence="2 3">
    <name type="scientific">Beta vulgaris subsp. vulgaris</name>
    <name type="common">Beet</name>
    <dbReference type="NCBI Taxonomy" id="3555"/>
    <lineage>
        <taxon>Eukaryota</taxon>
        <taxon>Viridiplantae</taxon>
        <taxon>Streptophyta</taxon>
        <taxon>Embryophyta</taxon>
        <taxon>Tracheophyta</taxon>
        <taxon>Spermatophyta</taxon>
        <taxon>Magnoliopsida</taxon>
        <taxon>eudicotyledons</taxon>
        <taxon>Gunneridae</taxon>
        <taxon>Pentapetalae</taxon>
        <taxon>Caryophyllales</taxon>
        <taxon>Chenopodiaceae</taxon>
        <taxon>Betoideae</taxon>
        <taxon>Beta</taxon>
    </lineage>
</organism>
<evidence type="ECO:0000313" key="3">
    <source>
        <dbReference type="Proteomes" id="UP000035740"/>
    </source>
</evidence>
<name>A0A0J8DTP4_BETVV</name>
<feature type="compositionally biased region" description="Basic and acidic residues" evidence="1">
    <location>
        <begin position="53"/>
        <end position="62"/>
    </location>
</feature>
<evidence type="ECO:0000313" key="2">
    <source>
        <dbReference type="EMBL" id="KMS94155.1"/>
    </source>
</evidence>